<evidence type="ECO:0000313" key="2">
    <source>
        <dbReference type="EMBL" id="KAJ7084578.1"/>
    </source>
</evidence>
<evidence type="ECO:0000313" key="3">
    <source>
        <dbReference type="Proteomes" id="UP001222325"/>
    </source>
</evidence>
<dbReference type="Proteomes" id="UP001222325">
    <property type="component" value="Unassembled WGS sequence"/>
</dbReference>
<feature type="transmembrane region" description="Helical" evidence="1">
    <location>
        <begin position="87"/>
        <end position="107"/>
    </location>
</feature>
<organism evidence="2 3">
    <name type="scientific">Mycena belliarum</name>
    <dbReference type="NCBI Taxonomy" id="1033014"/>
    <lineage>
        <taxon>Eukaryota</taxon>
        <taxon>Fungi</taxon>
        <taxon>Dikarya</taxon>
        <taxon>Basidiomycota</taxon>
        <taxon>Agaricomycotina</taxon>
        <taxon>Agaricomycetes</taxon>
        <taxon>Agaricomycetidae</taxon>
        <taxon>Agaricales</taxon>
        <taxon>Marasmiineae</taxon>
        <taxon>Mycenaceae</taxon>
        <taxon>Mycena</taxon>
    </lineage>
</organism>
<protein>
    <submittedName>
        <fullName evidence="2">Uncharacterized protein</fullName>
    </submittedName>
</protein>
<keyword evidence="1" id="KW-1133">Transmembrane helix</keyword>
<evidence type="ECO:0000256" key="1">
    <source>
        <dbReference type="SAM" id="Phobius"/>
    </source>
</evidence>
<feature type="transmembrane region" description="Helical" evidence="1">
    <location>
        <begin position="40"/>
        <end position="67"/>
    </location>
</feature>
<name>A0AAD6TZB1_9AGAR</name>
<sequence>MSLLFGSMYIVRFGTMRKMYKAASWADEAQKGRAYILWNVWILLAIPAVWLAWSIILFVTCIMAFAWRTGAITDSVDNAISPNAAQGLRVGLSAVLAVALVYLYLILRTFRTYGDAMDRKWNEKVSRWAREGRYAQIQSYPRTWASTSVRSSRHSRSRRRHSFVPADSWSTFGRGRSVNVSPFVPFVPEAAAALDRPFVAPEQQLAPFAAMKIMDLRYHSSRTSPLPSMLQDRDILVADWLRFTGVRPLPLH</sequence>
<keyword evidence="3" id="KW-1185">Reference proteome</keyword>
<proteinExistence type="predicted"/>
<gene>
    <name evidence="2" type="ORF">B0H15DRAFT_783771</name>
</gene>
<keyword evidence="1" id="KW-0472">Membrane</keyword>
<reference evidence="2" key="1">
    <citation type="submission" date="2023-03" db="EMBL/GenBank/DDBJ databases">
        <title>Massive genome expansion in bonnet fungi (Mycena s.s.) driven by repeated elements and novel gene families across ecological guilds.</title>
        <authorList>
            <consortium name="Lawrence Berkeley National Laboratory"/>
            <person name="Harder C.B."/>
            <person name="Miyauchi S."/>
            <person name="Viragh M."/>
            <person name="Kuo A."/>
            <person name="Thoen E."/>
            <person name="Andreopoulos B."/>
            <person name="Lu D."/>
            <person name="Skrede I."/>
            <person name="Drula E."/>
            <person name="Henrissat B."/>
            <person name="Morin E."/>
            <person name="Kohler A."/>
            <person name="Barry K."/>
            <person name="LaButti K."/>
            <person name="Morin E."/>
            <person name="Salamov A."/>
            <person name="Lipzen A."/>
            <person name="Mereny Z."/>
            <person name="Hegedus B."/>
            <person name="Baldrian P."/>
            <person name="Stursova M."/>
            <person name="Weitz H."/>
            <person name="Taylor A."/>
            <person name="Grigoriev I.V."/>
            <person name="Nagy L.G."/>
            <person name="Martin F."/>
            <person name="Kauserud H."/>
        </authorList>
    </citation>
    <scope>NUCLEOTIDE SEQUENCE</scope>
    <source>
        <strain evidence="2">CBHHK173m</strain>
    </source>
</reference>
<keyword evidence="1" id="KW-0812">Transmembrane</keyword>
<accession>A0AAD6TZB1</accession>
<comment type="caution">
    <text evidence="2">The sequence shown here is derived from an EMBL/GenBank/DDBJ whole genome shotgun (WGS) entry which is preliminary data.</text>
</comment>
<dbReference type="AlphaFoldDB" id="A0AAD6TZB1"/>
<dbReference type="EMBL" id="JARJCN010000037">
    <property type="protein sequence ID" value="KAJ7084578.1"/>
    <property type="molecule type" value="Genomic_DNA"/>
</dbReference>